<dbReference type="Gene3D" id="1.20.58.1280">
    <property type="entry name" value="DNA repair protein Rev1, C-terminal domain"/>
    <property type="match status" value="1"/>
</dbReference>
<feature type="region of interest" description="Disordered" evidence="18">
    <location>
        <begin position="764"/>
        <end position="809"/>
    </location>
</feature>
<keyword evidence="14 16" id="KW-0539">Nucleus</keyword>
<dbReference type="InterPro" id="IPR053848">
    <property type="entry name" value="IMS_HHH_1"/>
</dbReference>
<dbReference type="SUPFAM" id="SSF56672">
    <property type="entry name" value="DNA/RNA polymerases"/>
    <property type="match status" value="1"/>
</dbReference>
<keyword evidence="10 17" id="KW-0460">Magnesium</keyword>
<feature type="region of interest" description="Disordered" evidence="18">
    <location>
        <begin position="909"/>
        <end position="956"/>
    </location>
</feature>
<dbReference type="EMBL" id="CP072754">
    <property type="protein sequence ID" value="QUC18367.1"/>
    <property type="molecule type" value="Genomic_DNA"/>
</dbReference>
<evidence type="ECO:0000256" key="11">
    <source>
        <dbReference type="ARBA" id="ARBA00023125"/>
    </source>
</evidence>
<evidence type="ECO:0000256" key="17">
    <source>
        <dbReference type="PIRSR" id="PIRSR036573-2"/>
    </source>
</evidence>
<comment type="similarity">
    <text evidence="3 16">Belongs to the DNA polymerase type-Y family.</text>
</comment>
<protein>
    <recommendedName>
        <fullName evidence="4 16">DNA repair protein REV1</fullName>
        <ecNumber evidence="16">2.7.7.-</ecNumber>
    </recommendedName>
</protein>
<dbReference type="Pfam" id="PF21999">
    <property type="entry name" value="IMS_HHH_1"/>
    <property type="match status" value="1"/>
</dbReference>
<dbReference type="Gene3D" id="3.30.1490.100">
    <property type="entry name" value="DNA polymerase, Y-family, little finger domain"/>
    <property type="match status" value="1"/>
</dbReference>
<dbReference type="InterPro" id="IPR001357">
    <property type="entry name" value="BRCT_dom"/>
</dbReference>
<dbReference type="Gene3D" id="3.30.70.270">
    <property type="match status" value="1"/>
</dbReference>
<evidence type="ECO:0000256" key="4">
    <source>
        <dbReference type="ARBA" id="ARBA00020399"/>
    </source>
</evidence>
<evidence type="ECO:0000256" key="13">
    <source>
        <dbReference type="ARBA" id="ARBA00023204"/>
    </source>
</evidence>
<evidence type="ECO:0000256" key="14">
    <source>
        <dbReference type="ARBA" id="ARBA00023242"/>
    </source>
</evidence>
<dbReference type="GO" id="GO:0046872">
    <property type="term" value="F:metal ion binding"/>
    <property type="evidence" value="ECO:0007669"/>
    <property type="project" value="UniProtKB-KW"/>
</dbReference>
<dbReference type="Gene3D" id="3.40.50.10190">
    <property type="entry name" value="BRCT domain"/>
    <property type="match status" value="1"/>
</dbReference>
<dbReference type="Pfam" id="PF11799">
    <property type="entry name" value="IMS_C"/>
    <property type="match status" value="1"/>
</dbReference>
<comment type="subcellular location">
    <subcellularLocation>
        <location evidence="2">Mitochondrion</location>
    </subcellularLocation>
    <subcellularLocation>
        <location evidence="1 16">Nucleus</location>
    </subcellularLocation>
</comment>
<evidence type="ECO:0000256" key="16">
    <source>
        <dbReference type="PIRNR" id="PIRNR036573"/>
    </source>
</evidence>
<dbReference type="OrthoDB" id="427711at2759"/>
<keyword evidence="13 16" id="KW-0234">DNA repair</keyword>
<evidence type="ECO:0000313" key="22">
    <source>
        <dbReference type="Proteomes" id="UP000027002"/>
    </source>
</evidence>
<evidence type="ECO:0000256" key="6">
    <source>
        <dbReference type="ARBA" id="ARBA00022679"/>
    </source>
</evidence>
<dbReference type="Pfam" id="PF16727">
    <property type="entry name" value="REV1_C"/>
    <property type="match status" value="1"/>
</dbReference>
<feature type="compositionally biased region" description="Basic and acidic residues" evidence="18">
    <location>
        <begin position="216"/>
        <end position="230"/>
    </location>
</feature>
<evidence type="ECO:0000256" key="8">
    <source>
        <dbReference type="ARBA" id="ARBA00022723"/>
    </source>
</evidence>
<dbReference type="Pfam" id="PF00817">
    <property type="entry name" value="IMS"/>
    <property type="match status" value="1"/>
</dbReference>
<dbReference type="InterPro" id="IPR043128">
    <property type="entry name" value="Rev_trsase/Diguanyl_cyclase"/>
</dbReference>
<dbReference type="GO" id="GO:0017125">
    <property type="term" value="F:deoxycytidyl transferase activity"/>
    <property type="evidence" value="ECO:0007669"/>
    <property type="project" value="TreeGrafter"/>
</dbReference>
<dbReference type="RefSeq" id="XP_042996040.1">
    <property type="nucleotide sequence ID" value="XM_043140106.1"/>
</dbReference>
<dbReference type="CDD" id="cd17719">
    <property type="entry name" value="BRCT_Rev1"/>
    <property type="match status" value="1"/>
</dbReference>
<dbReference type="PANTHER" id="PTHR45990:SF1">
    <property type="entry name" value="DNA REPAIR PROTEIN REV1"/>
    <property type="match status" value="1"/>
</dbReference>
<keyword evidence="9 16" id="KW-0227">DNA damage</keyword>
<dbReference type="InterPro" id="IPR043502">
    <property type="entry name" value="DNA/RNA_pol_sf"/>
</dbReference>
<dbReference type="PROSITE" id="PS50173">
    <property type="entry name" value="UMUC"/>
    <property type="match status" value="1"/>
</dbReference>
<dbReference type="InterPro" id="IPR017961">
    <property type="entry name" value="DNA_pol_Y-fam_little_finger"/>
</dbReference>
<evidence type="ECO:0000256" key="18">
    <source>
        <dbReference type="SAM" id="MobiDB-lite"/>
    </source>
</evidence>
<dbReference type="Gene3D" id="3.40.1170.60">
    <property type="match status" value="1"/>
</dbReference>
<sequence length="1146" mass="126650">MGSVLDKNSSRVRKRIESHRFENEEGDEYKGSAFGGFGEYFRRKKIKLQNLDADIRASSDKPQIFRGIVAHVTGYTQPPLHILHRDIVEHGGGFLQYLDSKSMATHVIASTLPPKKSVEFSRYRIVKPAWIVDSIAAGKLLPWADYRVLDEGPRQQVLKIGGDTTISQTSPQVRRGYKEQTDNSFYTRQINSATTTPCRPLDGRGKGLSAPTRQPVWEESKDEKPWRDEEQVASVSDAYDTHEMLENHTLTRRTPPARGTTSNEGVPPPDRLDDPVSHSLASGPSKNMTSEEYNAWLLSDPRLRKSSTANPEFLQQFYSESRLHHLSSWKANLKSSMQRLAAERGLSQSKLKRKPGARQYIMHVDFDSFFCAVSLKSHPDYKDKPAAVAHSSGPGSEIASCNYPARTFGIKNGMWMKRALELCPNIKVLPYDFPAYEDASRLFYESIMSIGGVVQSVSVDEALIDATEIIYSACGSQGVGIDEGSIWREQQKAEEIALELRKSIKGKTACDVSVGIGGNILQAKVALRRAKPAGQFQLRPEDVLHVVGELTVEKLPGVSYSIGGKLEDLGVKFVKDIRNISRERLASALGPKTGDKLADYARGIDRTQVGEQPPRKSVSAEVSWGIRFISQQEADEFVYNLCKELEKRLLNEQLRGKHLTVKIMRRSLDAPLDPAKHLGHGKCDTFNKSITFGVATHSCETIGKEAVSILRAFKFSPGDLRGLGVQMTKLEPINKAGTGHGGHDEGSQRTLSFGRFAVPVSAKKARRAEPIDEIDSPRKPKKQDAVSGIGADPIADDDSPTPRKPKSHAAMALSRAHQEDVKAHTPLNVSGTQFIIPSNPDAAVMAELPSDIRNRLVGQQQRQNRPDIPSMQRQDEPAPARGLLPTQIDGEVFDALPDDVKAEVLAAYARAPEQPQSPRREPQHGPPPRRQATPTKRGGMRGASSRAQRRRDARVGVVQTRFKSAHEGAAAAIEEIEELDPEFLAELPEDVRREVVADHRRRRMALRSRLDAPGRRRQVPDANAPLAGGQRRIQFPAPPRKVGFAGSGVTSTPEIKDMMDAWHSETQDEGPHAGDVAVLGKYMARVVKDERDLEKAVALIKWLELVVEQDGKPGPGQASWREAVKQVRQAVQTAVTERGLGALDMS</sequence>
<evidence type="ECO:0000256" key="7">
    <source>
        <dbReference type="ARBA" id="ARBA00022695"/>
    </source>
</evidence>
<evidence type="ECO:0000256" key="3">
    <source>
        <dbReference type="ARBA" id="ARBA00010945"/>
    </source>
</evidence>
<evidence type="ECO:0000259" key="19">
    <source>
        <dbReference type="PROSITE" id="PS50172"/>
    </source>
</evidence>
<dbReference type="FunFam" id="3.30.1490.100:FF:000001">
    <property type="entry name" value="DNA repair protein REV1"/>
    <property type="match status" value="1"/>
</dbReference>
<dbReference type="Proteomes" id="UP000027002">
    <property type="component" value="Chromosome 2"/>
</dbReference>
<gene>
    <name evidence="21" type="ORF">UV8b_02608</name>
</gene>
<dbReference type="GO" id="GO:0005634">
    <property type="term" value="C:nucleus"/>
    <property type="evidence" value="ECO:0007669"/>
    <property type="project" value="UniProtKB-SubCell"/>
</dbReference>
<evidence type="ECO:0000256" key="2">
    <source>
        <dbReference type="ARBA" id="ARBA00004173"/>
    </source>
</evidence>
<feature type="region of interest" description="Disordered" evidence="18">
    <location>
        <begin position="859"/>
        <end position="884"/>
    </location>
</feature>
<dbReference type="PANTHER" id="PTHR45990">
    <property type="entry name" value="DNA REPAIR PROTEIN REV1"/>
    <property type="match status" value="1"/>
</dbReference>
<dbReference type="GO" id="GO:0003684">
    <property type="term" value="F:damaged DNA binding"/>
    <property type="evidence" value="ECO:0007669"/>
    <property type="project" value="UniProtKB-UniRule"/>
</dbReference>
<dbReference type="InterPro" id="IPR036420">
    <property type="entry name" value="BRCT_dom_sf"/>
</dbReference>
<dbReference type="PROSITE" id="PS50172">
    <property type="entry name" value="BRCT"/>
    <property type="match status" value="1"/>
</dbReference>
<dbReference type="KEGG" id="uvi:66063386"/>
<keyword evidence="12" id="KW-0496">Mitochondrion</keyword>
<keyword evidence="7 16" id="KW-0548">Nucleotidyltransferase</keyword>
<dbReference type="SUPFAM" id="SSF52113">
    <property type="entry name" value="BRCT domain"/>
    <property type="match status" value="1"/>
</dbReference>
<evidence type="ECO:0000256" key="10">
    <source>
        <dbReference type="ARBA" id="ARBA00022842"/>
    </source>
</evidence>
<keyword evidence="6 16" id="KW-0808">Transferase</keyword>
<dbReference type="GeneID" id="66063386"/>
<dbReference type="SUPFAM" id="SSF100879">
    <property type="entry name" value="Lesion bypass DNA polymerase (Y-family), little finger domain"/>
    <property type="match status" value="1"/>
</dbReference>
<feature type="domain" description="UmuC" evidence="20">
    <location>
        <begin position="361"/>
        <end position="559"/>
    </location>
</feature>
<evidence type="ECO:0000256" key="12">
    <source>
        <dbReference type="ARBA" id="ARBA00023128"/>
    </source>
</evidence>
<dbReference type="FunFam" id="3.30.70.270:FF:000040">
    <property type="entry name" value="DNA repair protein REV1"/>
    <property type="match status" value="1"/>
</dbReference>
<evidence type="ECO:0000256" key="1">
    <source>
        <dbReference type="ARBA" id="ARBA00004123"/>
    </source>
</evidence>
<feature type="binding site" evidence="17">
    <location>
        <position position="365"/>
    </location>
    <ligand>
        <name>Mg(2+)</name>
        <dbReference type="ChEBI" id="CHEBI:18420"/>
        <label>1</label>
    </ligand>
</feature>
<accession>A0A8E5MGA3</accession>
<dbReference type="InterPro" id="IPR001126">
    <property type="entry name" value="UmuC"/>
</dbReference>
<dbReference type="FunFam" id="3.40.50.10190:FF:000011">
    <property type="entry name" value="DNA repair protein REV1"/>
    <property type="match status" value="1"/>
</dbReference>
<dbReference type="Gene3D" id="6.10.250.1630">
    <property type="match status" value="2"/>
</dbReference>
<feature type="region of interest" description="Disordered" evidence="18">
    <location>
        <begin position="188"/>
        <end position="287"/>
    </location>
</feature>
<keyword evidence="22" id="KW-1185">Reference proteome</keyword>
<dbReference type="GO" id="GO:0070987">
    <property type="term" value="P:error-free translesion synthesis"/>
    <property type="evidence" value="ECO:0007669"/>
    <property type="project" value="TreeGrafter"/>
</dbReference>
<feature type="compositionally biased region" description="Polar residues" evidence="18">
    <location>
        <begin position="188"/>
        <end position="197"/>
    </location>
</feature>
<dbReference type="GO" id="GO:0003887">
    <property type="term" value="F:DNA-directed DNA polymerase activity"/>
    <property type="evidence" value="ECO:0007669"/>
    <property type="project" value="InterPro"/>
</dbReference>
<dbReference type="PIRSF" id="PIRSF036573">
    <property type="entry name" value="REV1"/>
    <property type="match status" value="1"/>
</dbReference>
<evidence type="ECO:0000313" key="21">
    <source>
        <dbReference type="EMBL" id="QUC18367.1"/>
    </source>
</evidence>
<organism evidence="21 22">
    <name type="scientific">Ustilaginoidea virens</name>
    <name type="common">Rice false smut fungus</name>
    <name type="synonym">Villosiclava virens</name>
    <dbReference type="NCBI Taxonomy" id="1159556"/>
    <lineage>
        <taxon>Eukaryota</taxon>
        <taxon>Fungi</taxon>
        <taxon>Dikarya</taxon>
        <taxon>Ascomycota</taxon>
        <taxon>Pezizomycotina</taxon>
        <taxon>Sordariomycetes</taxon>
        <taxon>Hypocreomycetidae</taxon>
        <taxon>Hypocreales</taxon>
        <taxon>Clavicipitaceae</taxon>
        <taxon>Ustilaginoidea</taxon>
    </lineage>
</organism>
<dbReference type="Gene3D" id="1.10.150.20">
    <property type="entry name" value="5' to 3' exonuclease, C-terminal subdomain"/>
    <property type="match status" value="1"/>
</dbReference>
<comment type="cofactor">
    <cofactor evidence="17">
        <name>Mg(2+)</name>
        <dbReference type="ChEBI" id="CHEBI:18420"/>
    </cofactor>
    <text evidence="17">Binds 2 magnesium ions.</text>
</comment>
<comment type="function">
    <text evidence="15">Deoxycytidyl transferase involved in DNA repair. Transfers a dCMP residue from dCTP to the 3'-end of a DNA primer in a template-dependent reaction. May assist in the first step in the bypass of abasic lesions by the insertion of a nucleotide opposite the lesion. Required for normal induction of mutations by physical and chemical agents. Involved in mitochondrial DNA mutagenesis.</text>
</comment>
<keyword evidence="11 16" id="KW-0238">DNA-binding</keyword>
<evidence type="ECO:0000259" key="20">
    <source>
        <dbReference type="PROSITE" id="PS50173"/>
    </source>
</evidence>
<dbReference type="InterPro" id="IPR025527">
    <property type="entry name" value="HUWE1/Rev1_UBM"/>
</dbReference>
<name>A0A8E5MGA3_USTVR</name>
<dbReference type="Pfam" id="PF16589">
    <property type="entry name" value="BRCT_2"/>
    <property type="match status" value="1"/>
</dbReference>
<dbReference type="InterPro" id="IPR012112">
    <property type="entry name" value="REV1"/>
</dbReference>
<dbReference type="GO" id="GO:0042276">
    <property type="term" value="P:error-prone translesion synthesis"/>
    <property type="evidence" value="ECO:0007669"/>
    <property type="project" value="InterPro"/>
</dbReference>
<feature type="domain" description="BRCT" evidence="19">
    <location>
        <begin position="60"/>
        <end position="148"/>
    </location>
</feature>
<dbReference type="InterPro" id="IPR038401">
    <property type="entry name" value="Rev1_C_sf"/>
</dbReference>
<dbReference type="SMART" id="SM00292">
    <property type="entry name" value="BRCT"/>
    <property type="match status" value="1"/>
</dbReference>
<feature type="compositionally biased region" description="Basic and acidic residues" evidence="18">
    <location>
        <begin position="767"/>
        <end position="784"/>
    </location>
</feature>
<dbReference type="Gene3D" id="6.10.250.1490">
    <property type="match status" value="1"/>
</dbReference>
<proteinExistence type="inferred from homology"/>
<evidence type="ECO:0000256" key="15">
    <source>
        <dbReference type="ARBA" id="ARBA00058985"/>
    </source>
</evidence>
<keyword evidence="8 17" id="KW-0479">Metal-binding</keyword>
<dbReference type="GO" id="GO:0006281">
    <property type="term" value="P:DNA repair"/>
    <property type="evidence" value="ECO:0007669"/>
    <property type="project" value="UniProtKB-KW"/>
</dbReference>
<feature type="binding site" evidence="17">
    <location>
        <position position="461"/>
    </location>
    <ligand>
        <name>Mg(2+)</name>
        <dbReference type="ChEBI" id="CHEBI:18420"/>
        <label>1</label>
    </ligand>
</feature>
<dbReference type="InterPro" id="IPR036775">
    <property type="entry name" value="DNA_pol_Y-fam_lit_finger_sf"/>
</dbReference>
<keyword evidence="5 16" id="KW-0237">DNA synthesis</keyword>
<dbReference type="Pfam" id="PF14377">
    <property type="entry name" value="UBM"/>
    <property type="match status" value="3"/>
</dbReference>
<evidence type="ECO:0000256" key="9">
    <source>
        <dbReference type="ARBA" id="ARBA00022763"/>
    </source>
</evidence>
<dbReference type="AlphaFoldDB" id="A0A8E5MGA3"/>
<dbReference type="GO" id="GO:0005739">
    <property type="term" value="C:mitochondrion"/>
    <property type="evidence" value="ECO:0007669"/>
    <property type="project" value="UniProtKB-SubCell"/>
</dbReference>
<evidence type="ECO:0000256" key="5">
    <source>
        <dbReference type="ARBA" id="ARBA00022634"/>
    </source>
</evidence>
<dbReference type="CDD" id="cd01701">
    <property type="entry name" value="PolY_Rev1"/>
    <property type="match status" value="1"/>
</dbReference>
<feature type="binding site" evidence="17">
    <location>
        <position position="460"/>
    </location>
    <ligand>
        <name>Mg(2+)</name>
        <dbReference type="ChEBI" id="CHEBI:18420"/>
        <label>1</label>
    </ligand>
</feature>
<dbReference type="EC" id="2.7.7.-" evidence="16"/>
<reference evidence="21" key="1">
    <citation type="submission" date="2020-03" db="EMBL/GenBank/DDBJ databases">
        <title>A mixture of massive structural variations and highly conserved coding sequences in Ustilaginoidea virens genome.</title>
        <authorList>
            <person name="Zhang K."/>
            <person name="Zhao Z."/>
            <person name="Zhang Z."/>
            <person name="Li Y."/>
            <person name="Hsiang T."/>
            <person name="Sun W."/>
        </authorList>
    </citation>
    <scope>NUCLEOTIDE SEQUENCE</scope>
    <source>
        <strain evidence="21">UV-8b</strain>
    </source>
</reference>
<dbReference type="InterPro" id="IPR031991">
    <property type="entry name" value="Rev1_C"/>
</dbReference>